<gene>
    <name evidence="2" type="ORF">DFP72DRAFT_847171</name>
</gene>
<accession>A0A8H6I206</accession>
<comment type="caution">
    <text evidence="2">The sequence shown here is derived from an EMBL/GenBank/DDBJ whole genome shotgun (WGS) entry which is preliminary data.</text>
</comment>
<feature type="region of interest" description="Disordered" evidence="1">
    <location>
        <begin position="259"/>
        <end position="291"/>
    </location>
</feature>
<name>A0A8H6I206_9AGAR</name>
<reference evidence="2 3" key="1">
    <citation type="submission" date="2020-07" db="EMBL/GenBank/DDBJ databases">
        <title>Comparative genomics of pyrophilous fungi reveals a link between fire events and developmental genes.</title>
        <authorList>
            <consortium name="DOE Joint Genome Institute"/>
            <person name="Steindorff A.S."/>
            <person name="Carver A."/>
            <person name="Calhoun S."/>
            <person name="Stillman K."/>
            <person name="Liu H."/>
            <person name="Lipzen A."/>
            <person name="Pangilinan J."/>
            <person name="Labutti K."/>
            <person name="Bruns T.D."/>
            <person name="Grigoriev I.V."/>
        </authorList>
    </citation>
    <scope>NUCLEOTIDE SEQUENCE [LARGE SCALE GENOMIC DNA]</scope>
    <source>
        <strain evidence="2 3">CBS 144469</strain>
    </source>
</reference>
<proteinExistence type="predicted"/>
<dbReference type="OrthoDB" id="3266941at2759"/>
<evidence type="ECO:0000313" key="2">
    <source>
        <dbReference type="EMBL" id="KAF6755926.1"/>
    </source>
</evidence>
<feature type="region of interest" description="Disordered" evidence="1">
    <location>
        <begin position="29"/>
        <end position="94"/>
    </location>
</feature>
<evidence type="ECO:0000313" key="3">
    <source>
        <dbReference type="Proteomes" id="UP000521943"/>
    </source>
</evidence>
<dbReference type="EMBL" id="JACGCI010000028">
    <property type="protein sequence ID" value="KAF6755926.1"/>
    <property type="molecule type" value="Genomic_DNA"/>
</dbReference>
<organism evidence="2 3">
    <name type="scientific">Ephemerocybe angulata</name>
    <dbReference type="NCBI Taxonomy" id="980116"/>
    <lineage>
        <taxon>Eukaryota</taxon>
        <taxon>Fungi</taxon>
        <taxon>Dikarya</taxon>
        <taxon>Basidiomycota</taxon>
        <taxon>Agaricomycotina</taxon>
        <taxon>Agaricomycetes</taxon>
        <taxon>Agaricomycetidae</taxon>
        <taxon>Agaricales</taxon>
        <taxon>Agaricineae</taxon>
        <taxon>Psathyrellaceae</taxon>
        <taxon>Ephemerocybe</taxon>
    </lineage>
</organism>
<protein>
    <submittedName>
        <fullName evidence="2">Uncharacterized protein</fullName>
    </submittedName>
</protein>
<dbReference type="Proteomes" id="UP000521943">
    <property type="component" value="Unassembled WGS sequence"/>
</dbReference>
<feature type="compositionally biased region" description="Polar residues" evidence="1">
    <location>
        <begin position="264"/>
        <end position="276"/>
    </location>
</feature>
<evidence type="ECO:0000256" key="1">
    <source>
        <dbReference type="SAM" id="MobiDB-lite"/>
    </source>
</evidence>
<dbReference type="AlphaFoldDB" id="A0A8H6I206"/>
<keyword evidence="3" id="KW-1185">Reference proteome</keyword>
<sequence>MTLFICLDRRKKRLRRELQALSFDGSRMFKDPSEKLQNYSSTLPPTSPAPALNTRRPFPFPFNFTAPTPRTRPQPPSSSTSSFPDAPERRNANSYLDPIIEARNVPSPAYYRGDRDRLSLNSLDIEGMLNMAAVQQEDGRSRKSSVPMLSGTAQGALGSSQDLMEVMAANPDPRGGSPGEESPIAFLAPPPRALMATPKRPSLERMVDGDVVASSQVLPRLSPSELSPPRSRRELKVNSDVPDGAISAAGSVYEYDYTSPEGGSLSQSATTPFTVNGSGSGRGSRNANEYGGRYTSGALTASVYSTATRSEIPNPFIPVTPVPTTAEARLEARRRFLYQPQPVARPPPPPSQTGLGQPWSPLTVLRTPLSPAQTLGASSRRSSGSAVCGCSTRKCVLAFSGVGGELSVEVDALVFVRFSTRRASEER</sequence>
<feature type="compositionally biased region" description="Low complexity" evidence="1">
    <location>
        <begin position="40"/>
        <end position="69"/>
    </location>
</feature>